<dbReference type="InterPro" id="IPR030678">
    <property type="entry name" value="Peptide/Ni-bd"/>
</dbReference>
<dbReference type="RefSeq" id="WP_379869710.1">
    <property type="nucleotide sequence ID" value="NZ_JBHTBH010000002.1"/>
</dbReference>
<dbReference type="SUPFAM" id="SSF53850">
    <property type="entry name" value="Periplasmic binding protein-like II"/>
    <property type="match status" value="1"/>
</dbReference>
<dbReference type="PROSITE" id="PS51257">
    <property type="entry name" value="PROKAR_LIPOPROTEIN"/>
    <property type="match status" value="1"/>
</dbReference>
<accession>A0ABW2KD70</accession>
<evidence type="ECO:0000313" key="4">
    <source>
        <dbReference type="Proteomes" id="UP001596540"/>
    </source>
</evidence>
<keyword evidence="4" id="KW-1185">Reference proteome</keyword>
<comment type="caution">
    <text evidence="3">The sequence shown here is derived from an EMBL/GenBank/DDBJ whole genome shotgun (WGS) entry which is preliminary data.</text>
</comment>
<proteinExistence type="predicted"/>
<gene>
    <name evidence="3" type="ORF">ACFQRF_06690</name>
</gene>
<name>A0ABW2KD70_9ACTN</name>
<dbReference type="PIRSF" id="PIRSF002741">
    <property type="entry name" value="MppA"/>
    <property type="match status" value="1"/>
</dbReference>
<protein>
    <submittedName>
        <fullName evidence="3">ABC transporter substrate-binding protein</fullName>
    </submittedName>
</protein>
<dbReference type="Gene3D" id="3.40.190.10">
    <property type="entry name" value="Periplasmic binding protein-like II"/>
    <property type="match status" value="1"/>
</dbReference>
<evidence type="ECO:0000259" key="2">
    <source>
        <dbReference type="Pfam" id="PF00496"/>
    </source>
</evidence>
<keyword evidence="1" id="KW-0732">Signal</keyword>
<dbReference type="InterPro" id="IPR039424">
    <property type="entry name" value="SBP_5"/>
</dbReference>
<dbReference type="Gene3D" id="3.90.76.10">
    <property type="entry name" value="Dipeptide-binding Protein, Domain 1"/>
    <property type="match status" value="1"/>
</dbReference>
<reference evidence="4" key="1">
    <citation type="journal article" date="2019" name="Int. J. Syst. Evol. Microbiol.">
        <title>The Global Catalogue of Microorganisms (GCM) 10K type strain sequencing project: providing services to taxonomists for standard genome sequencing and annotation.</title>
        <authorList>
            <consortium name="The Broad Institute Genomics Platform"/>
            <consortium name="The Broad Institute Genome Sequencing Center for Infectious Disease"/>
            <person name="Wu L."/>
            <person name="Ma J."/>
        </authorList>
    </citation>
    <scope>NUCLEOTIDE SEQUENCE [LARGE SCALE GENOMIC DNA]</scope>
    <source>
        <strain evidence="4">CGMCC 4.7382</strain>
    </source>
</reference>
<dbReference type="Pfam" id="PF00496">
    <property type="entry name" value="SBP_bac_5"/>
    <property type="match status" value="1"/>
</dbReference>
<dbReference type="PANTHER" id="PTHR30290:SF82">
    <property type="entry name" value="ABC-TYPE DIPEPTIDE_OLIGOPEPTIDE TRANSPORT SYSTEM, PERIPLASMIC COMPONENT"/>
    <property type="match status" value="1"/>
</dbReference>
<dbReference type="Gene3D" id="3.10.105.10">
    <property type="entry name" value="Dipeptide-binding Protein, Domain 3"/>
    <property type="match status" value="1"/>
</dbReference>
<evidence type="ECO:0000313" key="3">
    <source>
        <dbReference type="EMBL" id="MFC7327425.1"/>
    </source>
</evidence>
<dbReference type="InterPro" id="IPR000914">
    <property type="entry name" value="SBP_5_dom"/>
</dbReference>
<evidence type="ECO:0000256" key="1">
    <source>
        <dbReference type="SAM" id="SignalP"/>
    </source>
</evidence>
<organism evidence="3 4">
    <name type="scientific">Marinactinospora rubrisoli</name>
    <dbReference type="NCBI Taxonomy" id="2715399"/>
    <lineage>
        <taxon>Bacteria</taxon>
        <taxon>Bacillati</taxon>
        <taxon>Actinomycetota</taxon>
        <taxon>Actinomycetes</taxon>
        <taxon>Streptosporangiales</taxon>
        <taxon>Nocardiopsidaceae</taxon>
        <taxon>Marinactinospora</taxon>
    </lineage>
</organism>
<dbReference type="CDD" id="cd08509">
    <property type="entry name" value="PBP2_TmCBP_oligosaccharides_like"/>
    <property type="match status" value="1"/>
</dbReference>
<dbReference type="PANTHER" id="PTHR30290">
    <property type="entry name" value="PERIPLASMIC BINDING COMPONENT OF ABC TRANSPORTER"/>
    <property type="match status" value="1"/>
</dbReference>
<dbReference type="EMBL" id="JBHTBH010000002">
    <property type="protein sequence ID" value="MFC7327425.1"/>
    <property type="molecule type" value="Genomic_DNA"/>
</dbReference>
<sequence length="566" mass="63486">MRTRLRLAAGLLAVATAATACSGADSGDAAGYPREQTLYTTGAQWGPPANWNPIMTWEYVTGTVGLAYETLFLYDAQEREYIPWLAEGGEWVSDDVYELNLRQGVTWSDGEPFTSEDVVFTVELGRLESVPYHPLWDWLEEAEAVDEHTVRFTFSDPKYQQWANWLYFNAIVPEHLWAERSEEEVGAGANENPVGTGPYVYETHDQDRMVWARNDDWWATEALDVEVAPEYIVDIVNTSNEATLSQVQQGNIDLSNNFLPGIAQLVESGGQIQTYYSEPPYMLPANTAWLVPNTTREPLDDPEFRRAIASSIDMERIVTGVYGELVEPADPTGLLPVWDEYIDTDVVAELGFEYDPAHARELLAGAGYTDSDGDGFVETPDGDPVDLALIVPSGWTDWMEAARVISEGAQEAGINLVAEFPDQNALVDQRASGDFDLLINNERQVSNTPWTYYEYIFRLPVLDAQSTVNFGRYENEEAWELVNELDRTPVEDIDRMREITSRLQEIQLGELPIIPLWYNGLWSQTSGSTWTNWPADGGSHYPASLWRGYPQLGGVLMLTELRPASG</sequence>
<feature type="domain" description="Solute-binding protein family 5" evidence="2">
    <location>
        <begin position="80"/>
        <end position="457"/>
    </location>
</feature>
<feature type="signal peptide" evidence="1">
    <location>
        <begin position="1"/>
        <end position="20"/>
    </location>
</feature>
<dbReference type="Proteomes" id="UP001596540">
    <property type="component" value="Unassembled WGS sequence"/>
</dbReference>
<feature type="chain" id="PRO_5046635984" evidence="1">
    <location>
        <begin position="21"/>
        <end position="566"/>
    </location>
</feature>